<accession>A0ABW9ZVI6</accession>
<evidence type="ECO:0000313" key="3">
    <source>
        <dbReference type="EMBL" id="NCI49238.1"/>
    </source>
</evidence>
<dbReference type="RefSeq" id="WP_161817569.1">
    <property type="nucleotide sequence ID" value="NZ_JAACJS010000004.1"/>
</dbReference>
<feature type="domain" description="Heavy metal binding" evidence="2">
    <location>
        <begin position="119"/>
        <end position="144"/>
    </location>
</feature>
<dbReference type="Pfam" id="PF19335">
    <property type="entry name" value="HMBD"/>
    <property type="match status" value="3"/>
</dbReference>
<evidence type="ECO:0000256" key="1">
    <source>
        <dbReference type="SAM" id="SignalP"/>
    </source>
</evidence>
<feature type="chain" id="PRO_5047229150" description="Heavy metal binding domain-containing protein" evidence="1">
    <location>
        <begin position="23"/>
        <end position="151"/>
    </location>
</feature>
<reference evidence="3 4" key="1">
    <citation type="submission" date="2020-01" db="EMBL/GenBank/DDBJ databases">
        <title>Genome analysis.</title>
        <authorList>
            <person name="Wu S."/>
            <person name="Wang G."/>
        </authorList>
    </citation>
    <scope>NUCLEOTIDE SEQUENCE [LARGE SCALE GENOMIC DNA]</scope>
    <source>
        <strain evidence="3 4">SYL130</strain>
    </source>
</reference>
<protein>
    <recommendedName>
        <fullName evidence="2">Heavy metal binding domain-containing protein</fullName>
    </recommendedName>
</protein>
<feature type="domain" description="Heavy metal binding" evidence="2">
    <location>
        <begin position="79"/>
        <end position="102"/>
    </location>
</feature>
<comment type="caution">
    <text evidence="3">The sequence shown here is derived from an EMBL/GenBank/DDBJ whole genome shotgun (WGS) entry which is preliminary data.</text>
</comment>
<dbReference type="Proteomes" id="UP000753802">
    <property type="component" value="Unassembled WGS sequence"/>
</dbReference>
<keyword evidence="1" id="KW-0732">Signal</keyword>
<dbReference type="InterPro" id="IPR045800">
    <property type="entry name" value="HMBD"/>
</dbReference>
<gene>
    <name evidence="3" type="ORF">GWC95_04835</name>
</gene>
<feature type="domain" description="Heavy metal binding" evidence="2">
    <location>
        <begin position="42"/>
        <end position="65"/>
    </location>
</feature>
<dbReference type="EMBL" id="JAACJS010000004">
    <property type="protein sequence ID" value="NCI49238.1"/>
    <property type="molecule type" value="Genomic_DNA"/>
</dbReference>
<keyword evidence="4" id="KW-1185">Reference proteome</keyword>
<organism evidence="3 4">
    <name type="scientific">Sediminibacterium roseum</name>
    <dbReference type="NCBI Taxonomy" id="1978412"/>
    <lineage>
        <taxon>Bacteria</taxon>
        <taxon>Pseudomonadati</taxon>
        <taxon>Bacteroidota</taxon>
        <taxon>Chitinophagia</taxon>
        <taxon>Chitinophagales</taxon>
        <taxon>Chitinophagaceae</taxon>
        <taxon>Sediminibacterium</taxon>
    </lineage>
</organism>
<sequence length="151" mass="16529">MKKFQILFAMLFALATTHTVNAQSNKSDRIKDAKASTTIISYTCPMHPQETSDKPGKCSKCGMALNLSKKELMKAGVVKYACTMHPEVISDKPGQCSKCGKNLNLSKKEQMKMEVMNGYRCPMHADVTSDKPGKCSKCGMALTAVKPTTKD</sequence>
<proteinExistence type="predicted"/>
<evidence type="ECO:0000313" key="4">
    <source>
        <dbReference type="Proteomes" id="UP000753802"/>
    </source>
</evidence>
<evidence type="ECO:0000259" key="2">
    <source>
        <dbReference type="Pfam" id="PF19335"/>
    </source>
</evidence>
<feature type="signal peptide" evidence="1">
    <location>
        <begin position="1"/>
        <end position="22"/>
    </location>
</feature>
<name>A0ABW9ZVI6_9BACT</name>